<dbReference type="InterPro" id="IPR054352">
    <property type="entry name" value="ACT_Aspartokinase"/>
</dbReference>
<evidence type="ECO:0000259" key="9">
    <source>
        <dbReference type="Pfam" id="PF22468"/>
    </source>
</evidence>
<feature type="domain" description="Aspartate/glutamate/uridylate kinase" evidence="8">
    <location>
        <begin position="17"/>
        <end position="319"/>
    </location>
</feature>
<dbReference type="AlphaFoldDB" id="A0A9X3ED57"/>
<dbReference type="Proteomes" id="UP001150830">
    <property type="component" value="Unassembled WGS sequence"/>
</dbReference>
<evidence type="ECO:0000259" key="8">
    <source>
        <dbReference type="Pfam" id="PF00696"/>
    </source>
</evidence>
<dbReference type="PANTHER" id="PTHR21499">
    <property type="entry name" value="ASPARTATE KINASE"/>
    <property type="match status" value="1"/>
</dbReference>
<dbReference type="Gene3D" id="3.30.2130.10">
    <property type="entry name" value="VC0802-like"/>
    <property type="match status" value="1"/>
</dbReference>
<evidence type="ECO:0000256" key="5">
    <source>
        <dbReference type="ARBA" id="ARBA00022777"/>
    </source>
</evidence>
<proteinExistence type="inferred from homology"/>
<dbReference type="EMBL" id="JAPNOA010000020">
    <property type="protein sequence ID" value="MCY0964991.1"/>
    <property type="molecule type" value="Genomic_DNA"/>
</dbReference>
<dbReference type="NCBIfam" id="NF006614">
    <property type="entry name" value="PRK09181.1"/>
    <property type="match status" value="1"/>
</dbReference>
<dbReference type="Gene3D" id="3.40.1160.10">
    <property type="entry name" value="Acetylglutamate kinase-like"/>
    <property type="match status" value="1"/>
</dbReference>
<keyword evidence="6" id="KW-0067">ATP-binding</keyword>
<dbReference type="GO" id="GO:0004072">
    <property type="term" value="F:aspartate kinase activity"/>
    <property type="evidence" value="ECO:0007669"/>
    <property type="project" value="UniProtKB-EC"/>
</dbReference>
<evidence type="ECO:0000313" key="11">
    <source>
        <dbReference type="Proteomes" id="UP001150830"/>
    </source>
</evidence>
<comment type="caution">
    <text evidence="10">The sequence shown here is derived from an EMBL/GenBank/DDBJ whole genome shotgun (WGS) entry which is preliminary data.</text>
</comment>
<evidence type="ECO:0000256" key="1">
    <source>
        <dbReference type="ARBA" id="ARBA00010122"/>
    </source>
</evidence>
<sequence>MSDEVTAAMSAALNHSVEKIGGTSMSQYRAVLNNIWLRPRSVDGQPAGLYQRIFVVSAYAGITNTLLEHKKTGVPGVYALFAEMDEQRPWQQRLEEVKAQMAAINDEMFGAAGINNELLLHRANRFVDERLREVRDCLQHLEVVCSFGHFQLDDHLHRVREMLSALGEAHSAHNSVLLLRHHGINARLVDLTNWRIGPQPDFDGHIRAAFADIDLTREMPIVTGYTQCREGLMRTYDRGYSEMTFSRIATLTGAREAVIHKEYHLSTADPAVVGADKVQPIGFTNYDVADQLASLGMEAIHPRAAAGLRRQDIRLVVRNTFEPEHAGTLITRDYCSQQPRVEIIAGTPNVWALELFDQDMVGDALYGQKLNELVSRAGMQVVTKDVNANTVTFYMKGNKRRINQLLERASTLYPGADVRVEKLALVSAIGSDMKVPGLLQQAAAALSDAGVNILSVHQAMRQVDIMFLVAAQDYRVAVQALHSRLVENNAASVALQASA</sequence>
<dbReference type="SUPFAM" id="SSF53633">
    <property type="entry name" value="Carbamate kinase-like"/>
    <property type="match status" value="1"/>
</dbReference>
<protein>
    <recommendedName>
        <fullName evidence="2">aspartate kinase</fullName>
        <ecNumber evidence="2">2.7.2.4</ecNumber>
    </recommendedName>
</protein>
<reference evidence="10" key="1">
    <citation type="submission" date="2022-11" db="EMBL/GenBank/DDBJ databases">
        <title>Parathalassolutuus dongxingensis gen. nov., sp. nov., a novel member of family Oceanospirillaceae isolated from a coastal shrimp pond in Guangxi, China.</title>
        <authorList>
            <person name="Chen H."/>
        </authorList>
    </citation>
    <scope>NUCLEOTIDE SEQUENCE</scope>
    <source>
        <strain evidence="10">G-43</strain>
    </source>
</reference>
<dbReference type="PANTHER" id="PTHR21499:SF3">
    <property type="entry name" value="ASPARTOKINASE"/>
    <property type="match status" value="1"/>
</dbReference>
<name>A0A9X3ED57_9GAMM</name>
<evidence type="ECO:0000256" key="7">
    <source>
        <dbReference type="ARBA" id="ARBA00047872"/>
    </source>
</evidence>
<evidence type="ECO:0000313" key="10">
    <source>
        <dbReference type="EMBL" id="MCY0964991.1"/>
    </source>
</evidence>
<dbReference type="InterPro" id="IPR001048">
    <property type="entry name" value="Asp/Glu/Uridylate_kinase"/>
</dbReference>
<comment type="similarity">
    <text evidence="1">Belongs to the aspartokinase family.</text>
</comment>
<dbReference type="InterPro" id="IPR045865">
    <property type="entry name" value="ACT-like_dom_sf"/>
</dbReference>
<dbReference type="GO" id="GO:0009089">
    <property type="term" value="P:lysine biosynthetic process via diaminopimelate"/>
    <property type="evidence" value="ECO:0007669"/>
    <property type="project" value="TreeGrafter"/>
</dbReference>
<dbReference type="EC" id="2.7.2.4" evidence="2"/>
<dbReference type="GO" id="GO:0009090">
    <property type="term" value="P:homoserine biosynthetic process"/>
    <property type="evidence" value="ECO:0007669"/>
    <property type="project" value="TreeGrafter"/>
</dbReference>
<keyword evidence="5 10" id="KW-0418">Kinase</keyword>
<dbReference type="GO" id="GO:0005829">
    <property type="term" value="C:cytosol"/>
    <property type="evidence" value="ECO:0007669"/>
    <property type="project" value="TreeGrafter"/>
</dbReference>
<dbReference type="Pfam" id="PF22468">
    <property type="entry name" value="ACT_9"/>
    <property type="match status" value="1"/>
</dbReference>
<accession>A0A9X3ED57</accession>
<organism evidence="10 11">
    <name type="scientific">Parathalassolituus penaei</name>
    <dbReference type="NCBI Taxonomy" id="2997323"/>
    <lineage>
        <taxon>Bacteria</taxon>
        <taxon>Pseudomonadati</taxon>
        <taxon>Pseudomonadota</taxon>
        <taxon>Gammaproteobacteria</taxon>
        <taxon>Oceanospirillales</taxon>
        <taxon>Oceanospirillaceae</taxon>
        <taxon>Parathalassolituus</taxon>
    </lineage>
</organism>
<evidence type="ECO:0000256" key="6">
    <source>
        <dbReference type="ARBA" id="ARBA00022840"/>
    </source>
</evidence>
<feature type="domain" description="Aspartokinase ACT" evidence="9">
    <location>
        <begin position="426"/>
        <end position="484"/>
    </location>
</feature>
<gene>
    <name evidence="10" type="ORF">OUO13_07315</name>
</gene>
<keyword evidence="3 10" id="KW-0808">Transferase</keyword>
<evidence type="ECO:0000256" key="4">
    <source>
        <dbReference type="ARBA" id="ARBA00022741"/>
    </source>
</evidence>
<dbReference type="RefSeq" id="WP_283173208.1">
    <property type="nucleotide sequence ID" value="NZ_JAPNOA010000020.1"/>
</dbReference>
<dbReference type="GO" id="GO:0005524">
    <property type="term" value="F:ATP binding"/>
    <property type="evidence" value="ECO:0007669"/>
    <property type="project" value="UniProtKB-KW"/>
</dbReference>
<keyword evidence="4" id="KW-0547">Nucleotide-binding</keyword>
<evidence type="ECO:0000256" key="3">
    <source>
        <dbReference type="ARBA" id="ARBA00022679"/>
    </source>
</evidence>
<evidence type="ECO:0000256" key="2">
    <source>
        <dbReference type="ARBA" id="ARBA00013059"/>
    </source>
</evidence>
<dbReference type="SUPFAM" id="SSF55021">
    <property type="entry name" value="ACT-like"/>
    <property type="match status" value="1"/>
</dbReference>
<dbReference type="InterPro" id="IPR036393">
    <property type="entry name" value="AceGlu_kinase-like_sf"/>
</dbReference>
<keyword evidence="11" id="KW-1185">Reference proteome</keyword>
<dbReference type="Pfam" id="PF00696">
    <property type="entry name" value="AA_kinase"/>
    <property type="match status" value="1"/>
</dbReference>
<comment type="catalytic activity">
    <reaction evidence="7">
        <text>L-aspartate + ATP = 4-phospho-L-aspartate + ADP</text>
        <dbReference type="Rhea" id="RHEA:23776"/>
        <dbReference type="ChEBI" id="CHEBI:29991"/>
        <dbReference type="ChEBI" id="CHEBI:30616"/>
        <dbReference type="ChEBI" id="CHEBI:57535"/>
        <dbReference type="ChEBI" id="CHEBI:456216"/>
        <dbReference type="EC" id="2.7.2.4"/>
    </reaction>
</comment>